<feature type="compositionally biased region" description="Low complexity" evidence="4">
    <location>
        <begin position="404"/>
        <end position="420"/>
    </location>
</feature>
<accession>A0ABM1EFX3</accession>
<feature type="region of interest" description="Disordered" evidence="4">
    <location>
        <begin position="244"/>
        <end position="291"/>
    </location>
</feature>
<evidence type="ECO:0000313" key="6">
    <source>
        <dbReference type="Proteomes" id="UP000695022"/>
    </source>
</evidence>
<dbReference type="PANTHER" id="PTHR11849">
    <property type="entry name" value="ETS"/>
    <property type="match status" value="1"/>
</dbReference>
<dbReference type="InterPro" id="IPR000418">
    <property type="entry name" value="Ets_dom"/>
</dbReference>
<dbReference type="Proteomes" id="UP000695022">
    <property type="component" value="Unplaced"/>
</dbReference>
<comment type="similarity">
    <text evidence="1 3">Belongs to the ETS family.</text>
</comment>
<gene>
    <name evidence="7" type="primary">LOC106811888</name>
</gene>
<feature type="compositionally biased region" description="Polar residues" evidence="4">
    <location>
        <begin position="202"/>
        <end position="213"/>
    </location>
</feature>
<dbReference type="PROSITE" id="PS00346">
    <property type="entry name" value="ETS_DOMAIN_2"/>
    <property type="match status" value="1"/>
</dbReference>
<name>A0ABM1EFX3_PRICU</name>
<dbReference type="SUPFAM" id="SSF46785">
    <property type="entry name" value="Winged helix' DNA-binding domain"/>
    <property type="match status" value="1"/>
</dbReference>
<dbReference type="SMART" id="SM00413">
    <property type="entry name" value="ETS"/>
    <property type="match status" value="1"/>
</dbReference>
<dbReference type="RefSeq" id="XP_014671094.1">
    <property type="nucleotide sequence ID" value="XM_014815608.1"/>
</dbReference>
<evidence type="ECO:0000256" key="4">
    <source>
        <dbReference type="SAM" id="MobiDB-lite"/>
    </source>
</evidence>
<dbReference type="InterPro" id="IPR046328">
    <property type="entry name" value="ETS_fam"/>
</dbReference>
<evidence type="ECO:0000256" key="1">
    <source>
        <dbReference type="ARBA" id="ARBA00005562"/>
    </source>
</evidence>
<sequence length="548" mass="59244">MPHIIDDETTTTLWQFLLELLLSKRNDKIIRWTNENDGEFKLVQPEEVARRWGVRKGKDNMNYDKLSRALRYYYDKNIIKKVLGSKFMYRFVSFPKVVKTETKIPFRVKMESLLKARGGADPRRFDTSAAAAPLRVPSPPQTTALSYRGKLHSVTFPDRQQQQQYQKQQQQQYQKQQQQHQTEEIPTDALRFDSRFHASEKGPTTTSKNNCIWSSSSTAGGTGSPDSGVYPRCAILDASNKVLPSSHRISASSGKRTSDGEEEGYGSGASGTSERCGSAQDTWPVVGDDGSERCRSYGVGDRCRAAPCSCPVTRSDDDDDHRASSADDNAMRSRSRSPLRSGPGLPRISRPESAPVGHATGFPSRPTSDVVVTGQLADAASLGFSTSRQSDVLALRFWDDVMATSSGGPSPPSATSATSAVRPRPGPLDLWPVSSSSMAVVSSPRTMAAGFAMQTPLLTVATPSPFFSCATPFFSSLTCLASPGLAAVMSPITSSPLAFQFPATVAGLSGYGSAASAPYQSYVDMRPRACGVFSPVPLSPALTPVPPL</sequence>
<feature type="compositionally biased region" description="Basic and acidic residues" evidence="4">
    <location>
        <begin position="320"/>
        <end position="331"/>
    </location>
</feature>
<evidence type="ECO:0000256" key="3">
    <source>
        <dbReference type="RuleBase" id="RU004019"/>
    </source>
</evidence>
<feature type="compositionally biased region" description="Basic and acidic residues" evidence="4">
    <location>
        <begin position="190"/>
        <end position="200"/>
    </location>
</feature>
<dbReference type="PANTHER" id="PTHR11849:SF133">
    <property type="entry name" value="ETS DOMAIN-CONTAINING PROTEIN"/>
    <property type="match status" value="1"/>
</dbReference>
<feature type="compositionally biased region" description="Low complexity" evidence="4">
    <location>
        <begin position="214"/>
        <end position="225"/>
    </location>
</feature>
<protein>
    <submittedName>
        <fullName evidence="7">Ets DNA-binding protein pokkuri-like</fullName>
    </submittedName>
</protein>
<evidence type="ECO:0000259" key="5">
    <source>
        <dbReference type="PROSITE" id="PS50061"/>
    </source>
</evidence>
<keyword evidence="2 3" id="KW-0238">DNA-binding</keyword>
<dbReference type="PROSITE" id="PS00345">
    <property type="entry name" value="ETS_DOMAIN_1"/>
    <property type="match status" value="1"/>
</dbReference>
<dbReference type="InterPro" id="IPR036390">
    <property type="entry name" value="WH_DNA-bd_sf"/>
</dbReference>
<evidence type="ECO:0000256" key="2">
    <source>
        <dbReference type="ARBA" id="ARBA00023125"/>
    </source>
</evidence>
<proteinExistence type="inferred from homology"/>
<dbReference type="PROSITE" id="PS50061">
    <property type="entry name" value="ETS_DOMAIN_3"/>
    <property type="match status" value="1"/>
</dbReference>
<feature type="region of interest" description="Disordered" evidence="4">
    <location>
        <begin position="157"/>
        <end position="225"/>
    </location>
</feature>
<feature type="region of interest" description="Disordered" evidence="4">
    <location>
        <begin position="119"/>
        <end position="144"/>
    </location>
</feature>
<dbReference type="InterPro" id="IPR036388">
    <property type="entry name" value="WH-like_DNA-bd_sf"/>
</dbReference>
<dbReference type="Gene3D" id="1.10.10.10">
    <property type="entry name" value="Winged helix-like DNA-binding domain superfamily/Winged helix DNA-binding domain"/>
    <property type="match status" value="1"/>
</dbReference>
<keyword evidence="3" id="KW-0539">Nucleus</keyword>
<feature type="compositionally biased region" description="Low complexity" evidence="4">
    <location>
        <begin position="160"/>
        <end position="179"/>
    </location>
</feature>
<feature type="domain" description="ETS" evidence="5">
    <location>
        <begin position="11"/>
        <end position="92"/>
    </location>
</feature>
<dbReference type="Pfam" id="PF00178">
    <property type="entry name" value="Ets"/>
    <property type="match status" value="1"/>
</dbReference>
<feature type="region of interest" description="Disordered" evidence="4">
    <location>
        <begin position="404"/>
        <end position="425"/>
    </location>
</feature>
<feature type="compositionally biased region" description="Low complexity" evidence="4">
    <location>
        <begin position="336"/>
        <end position="347"/>
    </location>
</feature>
<evidence type="ECO:0000313" key="7">
    <source>
        <dbReference type="RefSeq" id="XP_014671094.1"/>
    </source>
</evidence>
<dbReference type="PRINTS" id="PR00454">
    <property type="entry name" value="ETSDOMAIN"/>
</dbReference>
<keyword evidence="6" id="KW-1185">Reference proteome</keyword>
<comment type="subcellular location">
    <subcellularLocation>
        <location evidence="3">Nucleus</location>
    </subcellularLocation>
</comment>
<reference evidence="7" key="1">
    <citation type="submission" date="2025-08" db="UniProtKB">
        <authorList>
            <consortium name="RefSeq"/>
        </authorList>
    </citation>
    <scope>IDENTIFICATION</scope>
</reference>
<organism evidence="6 7">
    <name type="scientific">Priapulus caudatus</name>
    <name type="common">Priapulid worm</name>
    <dbReference type="NCBI Taxonomy" id="37621"/>
    <lineage>
        <taxon>Eukaryota</taxon>
        <taxon>Metazoa</taxon>
        <taxon>Ecdysozoa</taxon>
        <taxon>Scalidophora</taxon>
        <taxon>Priapulida</taxon>
        <taxon>Priapulimorpha</taxon>
        <taxon>Priapulimorphida</taxon>
        <taxon>Priapulidae</taxon>
        <taxon>Priapulus</taxon>
    </lineage>
</organism>
<dbReference type="GeneID" id="106811888"/>
<feature type="region of interest" description="Disordered" evidence="4">
    <location>
        <begin position="308"/>
        <end position="368"/>
    </location>
</feature>